<dbReference type="GO" id="GO:0016020">
    <property type="term" value="C:membrane"/>
    <property type="evidence" value="ECO:0007669"/>
    <property type="project" value="UniProtKB-SubCell"/>
</dbReference>
<keyword evidence="4 5" id="KW-0472">Membrane</keyword>
<dbReference type="Pfam" id="PF04893">
    <property type="entry name" value="Yip1"/>
    <property type="match status" value="1"/>
</dbReference>
<evidence type="ECO:0000313" key="7">
    <source>
        <dbReference type="EMBL" id="RBL88924.1"/>
    </source>
</evidence>
<organism evidence="7 8">
    <name type="scientific">Chitinophaga flava</name>
    <dbReference type="NCBI Taxonomy" id="2259036"/>
    <lineage>
        <taxon>Bacteria</taxon>
        <taxon>Pseudomonadati</taxon>
        <taxon>Bacteroidota</taxon>
        <taxon>Chitinophagia</taxon>
        <taxon>Chitinophagales</taxon>
        <taxon>Chitinophagaceae</taxon>
        <taxon>Chitinophaga</taxon>
    </lineage>
</organism>
<evidence type="ECO:0000313" key="8">
    <source>
        <dbReference type="Proteomes" id="UP000253410"/>
    </source>
</evidence>
<evidence type="ECO:0000256" key="1">
    <source>
        <dbReference type="ARBA" id="ARBA00004141"/>
    </source>
</evidence>
<protein>
    <recommendedName>
        <fullName evidence="6">Yip1 domain-containing protein</fullName>
    </recommendedName>
</protein>
<dbReference type="InterPro" id="IPR006977">
    <property type="entry name" value="Yip1_dom"/>
</dbReference>
<evidence type="ECO:0000256" key="3">
    <source>
        <dbReference type="ARBA" id="ARBA00022989"/>
    </source>
</evidence>
<accession>A0A365XT83</accession>
<dbReference type="AlphaFoldDB" id="A0A365XT83"/>
<gene>
    <name evidence="7" type="ORF">DF182_20475</name>
</gene>
<dbReference type="OrthoDB" id="998157at2"/>
<feature type="transmembrane region" description="Helical" evidence="5">
    <location>
        <begin position="12"/>
        <end position="34"/>
    </location>
</feature>
<comment type="caution">
    <text evidence="7">The sequence shown here is derived from an EMBL/GenBank/DDBJ whole genome shotgun (WGS) entry which is preliminary data.</text>
</comment>
<keyword evidence="2 5" id="KW-0812">Transmembrane</keyword>
<evidence type="ECO:0000256" key="2">
    <source>
        <dbReference type="ARBA" id="ARBA00022692"/>
    </source>
</evidence>
<feature type="transmembrane region" description="Helical" evidence="5">
    <location>
        <begin position="54"/>
        <end position="73"/>
    </location>
</feature>
<dbReference type="EMBL" id="QFFJ01000002">
    <property type="protein sequence ID" value="RBL88924.1"/>
    <property type="molecule type" value="Genomic_DNA"/>
</dbReference>
<dbReference type="Proteomes" id="UP000253410">
    <property type="component" value="Unassembled WGS sequence"/>
</dbReference>
<keyword evidence="8" id="KW-1185">Reference proteome</keyword>
<comment type="subcellular location">
    <subcellularLocation>
        <location evidence="1">Membrane</location>
        <topology evidence="1">Multi-pass membrane protein</topology>
    </subcellularLocation>
</comment>
<name>A0A365XT83_9BACT</name>
<keyword evidence="3 5" id="KW-1133">Transmembrane helix</keyword>
<evidence type="ECO:0000256" key="5">
    <source>
        <dbReference type="SAM" id="Phobius"/>
    </source>
</evidence>
<dbReference type="RefSeq" id="WP_113617667.1">
    <property type="nucleotide sequence ID" value="NZ_QFFJ01000002.1"/>
</dbReference>
<evidence type="ECO:0000256" key="4">
    <source>
        <dbReference type="ARBA" id="ARBA00023136"/>
    </source>
</evidence>
<feature type="domain" description="Yip1" evidence="6">
    <location>
        <begin position="17"/>
        <end position="166"/>
    </location>
</feature>
<evidence type="ECO:0000259" key="6">
    <source>
        <dbReference type="Pfam" id="PF04893"/>
    </source>
</evidence>
<reference evidence="7 8" key="1">
    <citation type="submission" date="2018-05" db="EMBL/GenBank/DDBJ databases">
        <title>Chitinophaga sp. K3CV102501T nov., isolated from isolated from a monsoon evergreen broad-leaved forest soil.</title>
        <authorList>
            <person name="Lv Y."/>
        </authorList>
    </citation>
    <scope>NUCLEOTIDE SEQUENCE [LARGE SCALE GENOMIC DNA]</scope>
    <source>
        <strain evidence="7 8">GDMCC 1.1325</strain>
    </source>
</reference>
<feature type="transmembrane region" description="Helical" evidence="5">
    <location>
        <begin position="155"/>
        <end position="173"/>
    </location>
</feature>
<feature type="transmembrane region" description="Helical" evidence="5">
    <location>
        <begin position="121"/>
        <end position="143"/>
    </location>
</feature>
<sequence>MTTWLFRPFTYIAGGKALLAGWIIMLITAVAAYFSGTHFDGAIDAHATWPAPYYHYLLEPLIAWLCTVIICYVAAKIFSKSSFRLIDLAGTLALARAPLLILALVNFAMPVVRTPADITPQAMAIGLIAAPFVGWMLVLLYQAFSISTNLKGNKAVIIFISALLVAEIVSKILPPLSLPLLH</sequence>
<feature type="transmembrane region" description="Helical" evidence="5">
    <location>
        <begin position="85"/>
        <end position="109"/>
    </location>
</feature>
<proteinExistence type="predicted"/>